<dbReference type="PROSITE" id="PS50206">
    <property type="entry name" value="RHODANESE_3"/>
    <property type="match status" value="1"/>
</dbReference>
<proteinExistence type="predicted"/>
<dbReference type="Pfam" id="PF00581">
    <property type="entry name" value="Rhodanese"/>
    <property type="match status" value="1"/>
</dbReference>
<dbReference type="InterPro" id="IPR036052">
    <property type="entry name" value="TrpB-like_PALP_sf"/>
</dbReference>
<dbReference type="InterPro" id="IPR050214">
    <property type="entry name" value="Cys_Synth/Cystath_Beta-Synth"/>
</dbReference>
<organism evidence="2 3">
    <name type="scientific">Microthyrium microscopicum</name>
    <dbReference type="NCBI Taxonomy" id="703497"/>
    <lineage>
        <taxon>Eukaryota</taxon>
        <taxon>Fungi</taxon>
        <taxon>Dikarya</taxon>
        <taxon>Ascomycota</taxon>
        <taxon>Pezizomycotina</taxon>
        <taxon>Dothideomycetes</taxon>
        <taxon>Dothideomycetes incertae sedis</taxon>
        <taxon>Microthyriales</taxon>
        <taxon>Microthyriaceae</taxon>
        <taxon>Microthyrium</taxon>
    </lineage>
</organism>
<dbReference type="InterPro" id="IPR036873">
    <property type="entry name" value="Rhodanese-like_dom_sf"/>
</dbReference>
<dbReference type="Pfam" id="PF00291">
    <property type="entry name" value="PALP"/>
    <property type="match status" value="1"/>
</dbReference>
<name>A0A6A6UQ42_9PEZI</name>
<sequence length="491" mass="54792">MAQIHSNNVFKGPDSVRNYFNPDYQPPLPLVELPSRLNPLRDDNVRIYAKMLTALPAQNVKMLPALNMLLHEPTAASKSIVEASSGSTALSLGMCARVLWGHDDVCAYVTNKKHPDQLRTLRFFGLKVALYGGLAQQEPVDPKGIMCRLRRLAKEDENVCYPGQYNNDDNWKSHMLWTGPQIYQQLPEINVLCTTVGTGGTISGTGLYLKTQKPSVKVVGHFPGFESSQFPWKKAIDVFETVPSVEAYDMSMQMSREGLICGPSSGEALVGLLQYLGKKKGDGTLKELAEESTGEISCVIVCCDLPYQYMDGYFQKLGEEKFPPIINKFLLKCDQDKYDERWEISAQQASHLLVQKTRPKEKIPICRLDGCARKPACNRTKPLRHTVLDIRKDVDFGKAHVRGSVSSPLKNIDEDVTDIFGNPSALYVHWADLQAKVDYEENRLGSKKEKVVVICYDGEVARLTTSILRGRGYTAYSVSGGYKSLRALNTV</sequence>
<dbReference type="InterPro" id="IPR001926">
    <property type="entry name" value="TrpB-like_PALP"/>
</dbReference>
<dbReference type="AlphaFoldDB" id="A0A6A6UQ42"/>
<reference evidence="2" key="1">
    <citation type="journal article" date="2020" name="Stud. Mycol.">
        <title>101 Dothideomycetes genomes: a test case for predicting lifestyles and emergence of pathogens.</title>
        <authorList>
            <person name="Haridas S."/>
            <person name="Albert R."/>
            <person name="Binder M."/>
            <person name="Bloem J."/>
            <person name="Labutti K."/>
            <person name="Salamov A."/>
            <person name="Andreopoulos B."/>
            <person name="Baker S."/>
            <person name="Barry K."/>
            <person name="Bills G."/>
            <person name="Bluhm B."/>
            <person name="Cannon C."/>
            <person name="Castanera R."/>
            <person name="Culley D."/>
            <person name="Daum C."/>
            <person name="Ezra D."/>
            <person name="Gonzalez J."/>
            <person name="Henrissat B."/>
            <person name="Kuo A."/>
            <person name="Liang C."/>
            <person name="Lipzen A."/>
            <person name="Lutzoni F."/>
            <person name="Magnuson J."/>
            <person name="Mondo S."/>
            <person name="Nolan M."/>
            <person name="Ohm R."/>
            <person name="Pangilinan J."/>
            <person name="Park H.-J."/>
            <person name="Ramirez L."/>
            <person name="Alfaro M."/>
            <person name="Sun H."/>
            <person name="Tritt A."/>
            <person name="Yoshinaga Y."/>
            <person name="Zwiers L.-H."/>
            <person name="Turgeon B."/>
            <person name="Goodwin S."/>
            <person name="Spatafora J."/>
            <person name="Crous P."/>
            <person name="Grigoriev I."/>
        </authorList>
    </citation>
    <scope>NUCLEOTIDE SEQUENCE</scope>
    <source>
        <strain evidence="2">CBS 115976</strain>
    </source>
</reference>
<accession>A0A6A6UQ42</accession>
<protein>
    <submittedName>
        <fullName evidence="2">Tryptophan synthase beta subunit-like PLP-dependent enzyme</fullName>
    </submittedName>
</protein>
<dbReference type="InterPro" id="IPR001763">
    <property type="entry name" value="Rhodanese-like_dom"/>
</dbReference>
<dbReference type="PANTHER" id="PTHR10314">
    <property type="entry name" value="CYSTATHIONINE BETA-SYNTHASE"/>
    <property type="match status" value="1"/>
</dbReference>
<dbReference type="Gene3D" id="3.40.250.10">
    <property type="entry name" value="Rhodanese-like domain"/>
    <property type="match status" value="1"/>
</dbReference>
<dbReference type="CDD" id="cd00158">
    <property type="entry name" value="RHOD"/>
    <property type="match status" value="1"/>
</dbReference>
<gene>
    <name evidence="2" type="ORF">BT63DRAFT_435520</name>
</gene>
<feature type="domain" description="Rhodanese" evidence="1">
    <location>
        <begin position="384"/>
        <end position="490"/>
    </location>
</feature>
<dbReference type="OrthoDB" id="10259545at2759"/>
<evidence type="ECO:0000313" key="3">
    <source>
        <dbReference type="Proteomes" id="UP000799302"/>
    </source>
</evidence>
<dbReference type="SUPFAM" id="SSF53686">
    <property type="entry name" value="Tryptophan synthase beta subunit-like PLP-dependent enzymes"/>
    <property type="match status" value="1"/>
</dbReference>
<dbReference type="Proteomes" id="UP000799302">
    <property type="component" value="Unassembled WGS sequence"/>
</dbReference>
<evidence type="ECO:0000259" key="1">
    <source>
        <dbReference type="PROSITE" id="PS50206"/>
    </source>
</evidence>
<dbReference type="EMBL" id="MU004230">
    <property type="protein sequence ID" value="KAF2674409.1"/>
    <property type="molecule type" value="Genomic_DNA"/>
</dbReference>
<evidence type="ECO:0000313" key="2">
    <source>
        <dbReference type="EMBL" id="KAF2674409.1"/>
    </source>
</evidence>
<keyword evidence="3" id="KW-1185">Reference proteome</keyword>
<dbReference type="SUPFAM" id="SSF52821">
    <property type="entry name" value="Rhodanese/Cell cycle control phosphatase"/>
    <property type="match status" value="1"/>
</dbReference>
<dbReference type="Gene3D" id="3.40.50.1100">
    <property type="match status" value="3"/>
</dbReference>